<feature type="non-terminal residue" evidence="13">
    <location>
        <position position="1"/>
    </location>
</feature>
<dbReference type="SMART" id="SM00220">
    <property type="entry name" value="S_TKc"/>
    <property type="match status" value="1"/>
</dbReference>
<keyword evidence="5" id="KW-0808">Transferase</keyword>
<keyword evidence="14" id="KW-1185">Reference proteome</keyword>
<feature type="region of interest" description="Disordered" evidence="11">
    <location>
        <begin position="923"/>
        <end position="987"/>
    </location>
</feature>
<dbReference type="GO" id="GO:0005524">
    <property type="term" value="F:ATP binding"/>
    <property type="evidence" value="ECO:0007669"/>
    <property type="project" value="UniProtKB-KW"/>
</dbReference>
<dbReference type="PROSITE" id="PS50011">
    <property type="entry name" value="PROTEIN_KINASE_DOM"/>
    <property type="match status" value="1"/>
</dbReference>
<feature type="compositionally biased region" description="Polar residues" evidence="11">
    <location>
        <begin position="10"/>
        <end position="20"/>
    </location>
</feature>
<feature type="non-terminal residue" evidence="13">
    <location>
        <position position="1265"/>
    </location>
</feature>
<dbReference type="Gene3D" id="3.30.310.220">
    <property type="entry name" value="Fungal kinase associated-1 domain"/>
    <property type="match status" value="1"/>
</dbReference>
<comment type="catalytic activity">
    <reaction evidence="9">
        <text>L-threonyl-[protein] + ATP = O-phospho-L-threonyl-[protein] + ADP + H(+)</text>
        <dbReference type="Rhea" id="RHEA:46608"/>
        <dbReference type="Rhea" id="RHEA-COMP:11060"/>
        <dbReference type="Rhea" id="RHEA-COMP:11605"/>
        <dbReference type="ChEBI" id="CHEBI:15378"/>
        <dbReference type="ChEBI" id="CHEBI:30013"/>
        <dbReference type="ChEBI" id="CHEBI:30616"/>
        <dbReference type="ChEBI" id="CHEBI:61977"/>
        <dbReference type="ChEBI" id="CHEBI:456216"/>
        <dbReference type="EC" id="2.7.11.1"/>
    </reaction>
</comment>
<comment type="similarity">
    <text evidence="1">Belongs to the protein kinase superfamily. CAMK Ser/Thr protein kinase family. NIM1 subfamily.</text>
</comment>
<name>A0A6A6YP54_9PEZI</name>
<organism evidence="13">
    <name type="scientific">Mytilinidion resinicola</name>
    <dbReference type="NCBI Taxonomy" id="574789"/>
    <lineage>
        <taxon>Eukaryota</taxon>
        <taxon>Fungi</taxon>
        <taxon>Dikarya</taxon>
        <taxon>Ascomycota</taxon>
        <taxon>Pezizomycotina</taxon>
        <taxon>Dothideomycetes</taxon>
        <taxon>Pleosporomycetidae</taxon>
        <taxon>Mytilinidiales</taxon>
        <taxon>Mytilinidiaceae</taxon>
        <taxon>Mytilinidion</taxon>
    </lineage>
</organism>
<evidence type="ECO:0000313" key="14">
    <source>
        <dbReference type="Proteomes" id="UP000504636"/>
    </source>
</evidence>
<evidence type="ECO:0000256" key="10">
    <source>
        <dbReference type="ARBA" id="ARBA00048679"/>
    </source>
</evidence>
<evidence type="ECO:0000256" key="7">
    <source>
        <dbReference type="ARBA" id="ARBA00022777"/>
    </source>
</evidence>
<feature type="region of interest" description="Disordered" evidence="11">
    <location>
        <begin position="1"/>
        <end position="51"/>
    </location>
</feature>
<feature type="compositionally biased region" description="Low complexity" evidence="11">
    <location>
        <begin position="689"/>
        <end position="703"/>
    </location>
</feature>
<dbReference type="Pfam" id="PF00069">
    <property type="entry name" value="Pkinase"/>
    <property type="match status" value="1"/>
</dbReference>
<feature type="compositionally biased region" description="Basic and acidic residues" evidence="11">
    <location>
        <begin position="63"/>
        <end position="86"/>
    </location>
</feature>
<evidence type="ECO:0000259" key="12">
    <source>
        <dbReference type="PROSITE" id="PS50011"/>
    </source>
</evidence>
<keyword evidence="7 13" id="KW-0418">Kinase</keyword>
<keyword evidence="8" id="KW-0067">ATP-binding</keyword>
<sequence length="1265" mass="142302">RPPSRRRPLNDTTLRSNGISTPPRLTKGKDKVRSNALTSSPGSLPHNESLVPNGTLAVRHHQEPLAENKRVSAVSTEEHHNKRDSEISNASTNASDYSRRRKTHIGPWQLGKTIGKGGCSRVRVVRHSVTQQYGAAKIISKATAEKVRALSLANLIKSAETEASLWSGGKVIPFGLEREIVIMKLLEHRNIVKLYDVWENHNELYLVMEYVQGGELFHYIEEQGGLQEIEVVHLFRQIIAALLYCHRLHIHHRDLKPENILLDRTTFEIKLVDFGMAALQPVGQKLSTPCGSPHYAAPEVIRFRAYDGGKADVWSCGVILYVMLTGTPPFNYSGDDRDLKDLFRAIALADYIMPDMISKEAQDLIGKILVTDPERRISINDIWAHPFLHKYDSQLSFRGENSKKETWIGPTPRVNDWEPLSRRDIDREIFRNMRMLWHSEKEEVLVQKLLNEDNNHEKYFYTALVKHRDEQLEHYVPSPGGVGYSASDYHHNKLAREAALRRLPPKNHQRSQSQYSILNDEHLYSKHSFYEPPPSDASYDPFRASRDPIVHNKANYVNVTVLRGSSNGSRKPKPGTGMSERQRSSLRIQTLRNTRVRSSGLSSAVSSKGGSPATHRANASKRRSMSRGSMTSSLWPSSPPVIVAARPSSTVKRGVSFTHLRRTSTVSVLNADVQYTPEQRKFLSRPPEASTTLSASSSRATARPNQAPIAHTSRAPTSPKIPRLRIRKPESPSKYIQSEARKVSTELEKVMEEAFNRSSISSSVRTSNTDRNHDPFGFDTPPTSFSNQSGGLFATPKDNSVKNRPLPPLPIETPNTFLQREIAQTRDRLAARLASEDVDDTTASFSEVLEHLDRLLQPHNNAKRTSSAPPKSPEYLGYLPIISESRAEEGDEYKRSVTDPLKGRPAWQSRATTNYTSTIRVVNPDSPTAVAPLNIRKKSGASTKSSAPSHDANGEKAVRWSGPTPIPRATSPTPPRKVAGDDKDATIRSLTKKRSWFRRVVSDKGAQDHDQQEHDTRLRIPEAWQGLDDRIKNVPTEPIPVTIELPMKHTKKQSDTSSEFPMRDREEKKPGKVDGSGGRRGFLGLFGKKHKDDRNSDGYKMGPAAADSNSLLESSGYDLASDDGNHYRPDYQTNWLSRFLHIKPASKTLCFHIGRGRARQELVRLLRDWQRFGVRDVFFDRKTNVVNARVDKSNHLKIKPVSLVIELFVVLEHGRRAQLCIARFTQTRGAASSFRKVVDIVEDVFKAKGILIEDEEKKNAMSEVL</sequence>
<feature type="region of interest" description="Disordered" evidence="11">
    <location>
        <begin position="678"/>
        <end position="720"/>
    </location>
</feature>
<dbReference type="InterPro" id="IPR043024">
    <property type="entry name" value="KA1_sf_fungal"/>
</dbReference>
<protein>
    <recommendedName>
        <fullName evidence="2">non-specific serine/threonine protein kinase</fullName>
        <ecNumber evidence="2">2.7.11.1</ecNumber>
    </recommendedName>
</protein>
<feature type="region of interest" description="Disordered" evidence="11">
    <location>
        <begin position="63"/>
        <end position="102"/>
    </location>
</feature>
<dbReference type="PANTHER" id="PTHR24346:SF110">
    <property type="entry name" value="NON-SPECIFIC SERINE_THREONINE PROTEIN KINASE"/>
    <property type="match status" value="1"/>
</dbReference>
<dbReference type="OrthoDB" id="504170at2759"/>
<feature type="compositionally biased region" description="Polar residues" evidence="11">
    <location>
        <begin position="585"/>
        <end position="597"/>
    </location>
</feature>
<keyword evidence="6" id="KW-0547">Nucleotide-binding</keyword>
<dbReference type="GeneID" id="54455537"/>
<dbReference type="InterPro" id="IPR011009">
    <property type="entry name" value="Kinase-like_dom_sf"/>
</dbReference>
<keyword evidence="3" id="KW-0723">Serine/threonine-protein kinase</keyword>
<dbReference type="GO" id="GO:0035556">
    <property type="term" value="P:intracellular signal transduction"/>
    <property type="evidence" value="ECO:0007669"/>
    <property type="project" value="TreeGrafter"/>
</dbReference>
<evidence type="ECO:0000256" key="6">
    <source>
        <dbReference type="ARBA" id="ARBA00022741"/>
    </source>
</evidence>
<dbReference type="GO" id="GO:0004674">
    <property type="term" value="F:protein serine/threonine kinase activity"/>
    <property type="evidence" value="ECO:0007669"/>
    <property type="project" value="UniProtKB-KW"/>
</dbReference>
<dbReference type="Gene3D" id="1.10.510.10">
    <property type="entry name" value="Transferase(Phosphotransferase) domain 1"/>
    <property type="match status" value="1"/>
</dbReference>
<evidence type="ECO:0000256" key="9">
    <source>
        <dbReference type="ARBA" id="ARBA00047899"/>
    </source>
</evidence>
<evidence type="ECO:0000256" key="4">
    <source>
        <dbReference type="ARBA" id="ARBA00022553"/>
    </source>
</evidence>
<proteinExistence type="inferred from homology"/>
<dbReference type="InterPro" id="IPR031850">
    <property type="entry name" value="Fungal_KA1_dom"/>
</dbReference>
<feature type="region of interest" description="Disordered" evidence="11">
    <location>
        <begin position="561"/>
        <end position="641"/>
    </location>
</feature>
<evidence type="ECO:0000256" key="8">
    <source>
        <dbReference type="ARBA" id="ARBA00022840"/>
    </source>
</evidence>
<evidence type="ECO:0000313" key="13">
    <source>
        <dbReference type="EMBL" id="KAF2810308.1"/>
    </source>
</evidence>
<feature type="domain" description="Protein kinase" evidence="12">
    <location>
        <begin position="108"/>
        <end position="388"/>
    </location>
</feature>
<feature type="compositionally biased region" description="Basic and acidic residues" evidence="11">
    <location>
        <begin position="1061"/>
        <end position="1072"/>
    </location>
</feature>
<evidence type="ECO:0000256" key="2">
    <source>
        <dbReference type="ARBA" id="ARBA00012513"/>
    </source>
</evidence>
<dbReference type="EC" id="2.7.11.1" evidence="2"/>
<dbReference type="GO" id="GO:0005938">
    <property type="term" value="C:cell cortex"/>
    <property type="evidence" value="ECO:0007669"/>
    <property type="project" value="UniProtKB-ARBA"/>
</dbReference>
<dbReference type="RefSeq" id="XP_033577272.1">
    <property type="nucleotide sequence ID" value="XM_033714644.1"/>
</dbReference>
<reference evidence="15" key="2">
    <citation type="submission" date="2020-04" db="EMBL/GenBank/DDBJ databases">
        <authorList>
            <consortium name="NCBI Genome Project"/>
        </authorList>
    </citation>
    <scope>NUCLEOTIDE SEQUENCE</scope>
    <source>
        <strain evidence="15">CBS 304.34</strain>
    </source>
</reference>
<comment type="catalytic activity">
    <reaction evidence="10">
        <text>L-seryl-[protein] + ATP = O-phospho-L-seryl-[protein] + ADP + H(+)</text>
        <dbReference type="Rhea" id="RHEA:17989"/>
        <dbReference type="Rhea" id="RHEA-COMP:9863"/>
        <dbReference type="Rhea" id="RHEA-COMP:11604"/>
        <dbReference type="ChEBI" id="CHEBI:15378"/>
        <dbReference type="ChEBI" id="CHEBI:29999"/>
        <dbReference type="ChEBI" id="CHEBI:30616"/>
        <dbReference type="ChEBI" id="CHEBI:83421"/>
        <dbReference type="ChEBI" id="CHEBI:456216"/>
        <dbReference type="EC" id="2.7.11.1"/>
    </reaction>
</comment>
<dbReference type="Pfam" id="PF16797">
    <property type="entry name" value="Fungal_KA1"/>
    <property type="match status" value="1"/>
</dbReference>
<accession>A0A6A6YP54</accession>
<dbReference type="InterPro" id="IPR008271">
    <property type="entry name" value="Ser/Thr_kinase_AS"/>
</dbReference>
<evidence type="ECO:0000256" key="5">
    <source>
        <dbReference type="ARBA" id="ARBA00022679"/>
    </source>
</evidence>
<gene>
    <name evidence="13 15" type="ORF">BDZ99DRAFT_358120</name>
</gene>
<dbReference type="AlphaFoldDB" id="A0A6A6YP54"/>
<evidence type="ECO:0000256" key="11">
    <source>
        <dbReference type="SAM" id="MobiDB-lite"/>
    </source>
</evidence>
<evidence type="ECO:0000313" key="15">
    <source>
        <dbReference type="RefSeq" id="XP_033577272.1"/>
    </source>
</evidence>
<dbReference type="Proteomes" id="UP000504636">
    <property type="component" value="Unplaced"/>
</dbReference>
<keyword evidence="4" id="KW-0597">Phosphoprotein</keyword>
<dbReference type="FunFam" id="1.10.510.10:FF:000571">
    <property type="entry name" value="Maternal embryonic leucine zipper kinase"/>
    <property type="match status" value="1"/>
</dbReference>
<feature type="compositionally biased region" description="Polar residues" evidence="11">
    <location>
        <begin position="87"/>
        <end position="96"/>
    </location>
</feature>
<dbReference type="PROSITE" id="PS00108">
    <property type="entry name" value="PROTEIN_KINASE_ST"/>
    <property type="match status" value="1"/>
</dbReference>
<reference evidence="15" key="3">
    <citation type="submission" date="2025-04" db="UniProtKB">
        <authorList>
            <consortium name="RefSeq"/>
        </authorList>
    </citation>
    <scope>IDENTIFICATION</scope>
    <source>
        <strain evidence="15">CBS 304.34</strain>
    </source>
</reference>
<dbReference type="EMBL" id="MU003700">
    <property type="protein sequence ID" value="KAF2810308.1"/>
    <property type="molecule type" value="Genomic_DNA"/>
</dbReference>
<dbReference type="SUPFAM" id="SSF56112">
    <property type="entry name" value="Protein kinase-like (PK-like)"/>
    <property type="match status" value="1"/>
</dbReference>
<dbReference type="PANTHER" id="PTHR24346">
    <property type="entry name" value="MAP/MICROTUBULE AFFINITY-REGULATING KINASE"/>
    <property type="match status" value="1"/>
</dbReference>
<feature type="compositionally biased region" description="Low complexity" evidence="11">
    <location>
        <begin position="598"/>
        <end position="611"/>
    </location>
</feature>
<feature type="region of interest" description="Disordered" evidence="11">
    <location>
        <begin position="1047"/>
        <end position="1107"/>
    </location>
</feature>
<reference evidence="13 15" key="1">
    <citation type="journal article" date="2020" name="Stud. Mycol.">
        <title>101 Dothideomycetes genomes: a test case for predicting lifestyles and emergence of pathogens.</title>
        <authorList>
            <person name="Haridas S."/>
            <person name="Albert R."/>
            <person name="Binder M."/>
            <person name="Bloem J."/>
            <person name="Labutti K."/>
            <person name="Salamov A."/>
            <person name="Andreopoulos B."/>
            <person name="Baker S."/>
            <person name="Barry K."/>
            <person name="Bills G."/>
            <person name="Bluhm B."/>
            <person name="Cannon C."/>
            <person name="Castanera R."/>
            <person name="Culley D."/>
            <person name="Daum C."/>
            <person name="Ezra D."/>
            <person name="Gonzalez J."/>
            <person name="Henrissat B."/>
            <person name="Kuo A."/>
            <person name="Liang C."/>
            <person name="Lipzen A."/>
            <person name="Lutzoni F."/>
            <person name="Magnuson J."/>
            <person name="Mondo S."/>
            <person name="Nolan M."/>
            <person name="Ohm R."/>
            <person name="Pangilinan J."/>
            <person name="Park H.-J."/>
            <person name="Ramirez L."/>
            <person name="Alfaro M."/>
            <person name="Sun H."/>
            <person name="Tritt A."/>
            <person name="Yoshinaga Y."/>
            <person name="Zwiers L.-H."/>
            <person name="Turgeon B."/>
            <person name="Goodwin S."/>
            <person name="Spatafora J."/>
            <person name="Crous P."/>
            <person name="Grigoriev I."/>
        </authorList>
    </citation>
    <scope>NUCLEOTIDE SEQUENCE</scope>
    <source>
        <strain evidence="13 15">CBS 304.34</strain>
    </source>
</reference>
<evidence type="ECO:0000256" key="1">
    <source>
        <dbReference type="ARBA" id="ARBA00010791"/>
    </source>
</evidence>
<evidence type="ECO:0000256" key="3">
    <source>
        <dbReference type="ARBA" id="ARBA00022527"/>
    </source>
</evidence>
<dbReference type="InterPro" id="IPR000719">
    <property type="entry name" value="Prot_kinase_dom"/>
</dbReference>